<keyword evidence="3" id="KW-0808">Transferase</keyword>
<protein>
    <recommendedName>
        <fullName evidence="1">DNA-directed RNA polymerase</fullName>
        <ecNumber evidence="1">2.7.7.6</ecNumber>
    </recommendedName>
</protein>
<dbReference type="InterPro" id="IPR045867">
    <property type="entry name" value="DNA-dir_RpoC_beta_prime"/>
</dbReference>
<feature type="compositionally biased region" description="Basic and acidic residues" evidence="6">
    <location>
        <begin position="439"/>
        <end position="462"/>
    </location>
</feature>
<feature type="compositionally biased region" description="Polar residues" evidence="6">
    <location>
        <begin position="554"/>
        <end position="571"/>
    </location>
</feature>
<dbReference type="EMBL" id="BTGU01000058">
    <property type="protein sequence ID" value="GMN55554.1"/>
    <property type="molecule type" value="Genomic_DNA"/>
</dbReference>
<proteinExistence type="predicted"/>
<dbReference type="SUPFAM" id="SSF64484">
    <property type="entry name" value="beta and beta-prime subunits of DNA dependent RNA-polymerase"/>
    <property type="match status" value="1"/>
</dbReference>
<feature type="compositionally biased region" description="Polar residues" evidence="6">
    <location>
        <begin position="579"/>
        <end position="597"/>
    </location>
</feature>
<name>A0AA88DKE9_FICCA</name>
<keyword evidence="5" id="KW-0804">Transcription</keyword>
<evidence type="ECO:0000256" key="6">
    <source>
        <dbReference type="SAM" id="MobiDB-lite"/>
    </source>
</evidence>
<sequence>MLLKEMNIGMNEILQKCEDAINSFRKKKLGKHLKKAVLSVSECCSFNKSGFDDGTSQVPCLLISMRDNMNDTLEESSKNLADSICPFLLETTIKGDPRICSANITWISPDATTWIWNPRNSNVGELALDILLEKSAVKQSGDAWRIVIDSCLPVLHLIDTRRSIPYGIKQIQELLGISSVFDLAVQRVSNSVSMVSKGVLKEHLLLLANSMTYCGNMIGFNSGGYKALSRSLNVQVPFTEATLITPKRCFEKAAEKCHVDSLTSIVASCSWGKHVAVGTGSRFDILWDTREVEFNPEGGVDVHNFLHMVNTACGDELTTSCLGEEIDDMMPGDDIEGLCSSPENLNSDKPTFEDIDEFQNISEKDLPGKSGWESLQTGSSSGKDWGSDKNVGAKSDAWSSWGTSNKEIQEGFPSTGQPDTSRSNGWGNETQDNAGTGWERGKDEGHNLFSSKSEESSKRSDVWDGTPGWGTNRASEKVSLWNNANSEDGNPRSNDWNTGPDGTTGRENTLSGWHGEKSENVSSGVGWNKSSENVSSGSGWNKSLEKVSSGAGWNKSSENVSSGMGWNNVNSEDGHSRSNDWNTKPDGTTVGTENTWSGWHGEKSENVSSGGGWNKSSEKVSSGAGWNKADADNGHSRSDDWNTASERTKTTTENTWSGWHGGKSEKEDIVSTKSQQDLSRNSGWGSVSNRENSTERAFESVSRDQPLPDEAKESCDWDNKLTPQKAASGWLSSNVDGWTKDADSLHGKEPADSPAVKISWEKRTSPDISQSSELNQSGFKNWVPNGEVGSEVEKPNEWAKRSGSFKKRNVETSGGWGSDSGDWKIKKNRPGKFPGTNNETTSTRLFTETRQRLDIFTSEEQDVLSHIEPIMKSIRRIMHKSGYNDGDPIQAEDQSYIIDNVFNYHPDKAAKMGSGIDHLMVSKHSTFQESRCFFVVSTDGRKEDFSYRKCLDNLVRSKFSDVADEFLGKYFRKPRSGGNQERISTPEPNQERISTPEPSWNNTTPAPTPEPLLNSTPAATPEPSEIEKA</sequence>
<feature type="compositionally biased region" description="Basic and acidic residues" evidence="6">
    <location>
        <begin position="629"/>
        <end position="650"/>
    </location>
</feature>
<dbReference type="PANTHER" id="PTHR19376">
    <property type="entry name" value="DNA-DIRECTED RNA POLYMERASE"/>
    <property type="match status" value="1"/>
</dbReference>
<feature type="region of interest" description="Disordered" evidence="6">
    <location>
        <begin position="363"/>
        <end position="840"/>
    </location>
</feature>
<evidence type="ECO:0000256" key="3">
    <source>
        <dbReference type="ARBA" id="ARBA00022679"/>
    </source>
</evidence>
<keyword evidence="2" id="KW-0240">DNA-directed RNA polymerase</keyword>
<feature type="region of interest" description="Disordered" evidence="6">
    <location>
        <begin position="971"/>
        <end position="1029"/>
    </location>
</feature>
<dbReference type="Gene3D" id="3.10.450.40">
    <property type="match status" value="1"/>
</dbReference>
<dbReference type="GO" id="GO:0003899">
    <property type="term" value="F:DNA-directed RNA polymerase activity"/>
    <property type="evidence" value="ECO:0007669"/>
    <property type="project" value="UniProtKB-EC"/>
</dbReference>
<evidence type="ECO:0000313" key="7">
    <source>
        <dbReference type="EMBL" id="GMN55554.1"/>
    </source>
</evidence>
<comment type="caution">
    <text evidence="7">The sequence shown here is derived from an EMBL/GenBank/DDBJ whole genome shotgun (WGS) entry which is preliminary data.</text>
</comment>
<feature type="compositionally biased region" description="Basic and acidic residues" evidence="6">
    <location>
        <begin position="692"/>
        <end position="702"/>
    </location>
</feature>
<feature type="compositionally biased region" description="Polar residues" evidence="6">
    <location>
        <begin position="397"/>
        <end position="434"/>
    </location>
</feature>
<keyword evidence="4" id="KW-0548">Nucleotidyltransferase</keyword>
<evidence type="ECO:0000256" key="4">
    <source>
        <dbReference type="ARBA" id="ARBA00022695"/>
    </source>
</evidence>
<keyword evidence="8" id="KW-1185">Reference proteome</keyword>
<evidence type="ECO:0000313" key="8">
    <source>
        <dbReference type="Proteomes" id="UP001187192"/>
    </source>
</evidence>
<dbReference type="GO" id="GO:0000428">
    <property type="term" value="C:DNA-directed RNA polymerase complex"/>
    <property type="evidence" value="ECO:0007669"/>
    <property type="project" value="UniProtKB-KW"/>
</dbReference>
<dbReference type="Proteomes" id="UP001187192">
    <property type="component" value="Unassembled WGS sequence"/>
</dbReference>
<evidence type="ECO:0000256" key="1">
    <source>
        <dbReference type="ARBA" id="ARBA00012418"/>
    </source>
</evidence>
<evidence type="ECO:0000256" key="5">
    <source>
        <dbReference type="ARBA" id="ARBA00023163"/>
    </source>
</evidence>
<feature type="compositionally biased region" description="Polar residues" evidence="6">
    <location>
        <begin position="977"/>
        <end position="1005"/>
    </location>
</feature>
<evidence type="ECO:0000256" key="2">
    <source>
        <dbReference type="ARBA" id="ARBA00022478"/>
    </source>
</evidence>
<feature type="compositionally biased region" description="Polar residues" evidence="6">
    <location>
        <begin position="480"/>
        <end position="511"/>
    </location>
</feature>
<gene>
    <name evidence="7" type="ORF">TIFTF001_024674</name>
</gene>
<accession>A0AA88DKE9</accession>
<feature type="compositionally biased region" description="Polar residues" evidence="6">
    <location>
        <begin position="671"/>
        <end position="691"/>
    </location>
</feature>
<feature type="compositionally biased region" description="Polar residues" evidence="6">
    <location>
        <begin position="766"/>
        <end position="779"/>
    </location>
</feature>
<dbReference type="EC" id="2.7.7.6" evidence="1"/>
<feature type="compositionally biased region" description="Basic and acidic residues" evidence="6">
    <location>
        <begin position="791"/>
        <end position="800"/>
    </location>
</feature>
<dbReference type="Pfam" id="PF11523">
    <property type="entry name" value="DUF3223"/>
    <property type="match status" value="1"/>
</dbReference>
<organism evidence="7 8">
    <name type="scientific">Ficus carica</name>
    <name type="common">Common fig</name>
    <dbReference type="NCBI Taxonomy" id="3494"/>
    <lineage>
        <taxon>Eukaryota</taxon>
        <taxon>Viridiplantae</taxon>
        <taxon>Streptophyta</taxon>
        <taxon>Embryophyta</taxon>
        <taxon>Tracheophyta</taxon>
        <taxon>Spermatophyta</taxon>
        <taxon>Magnoliopsida</taxon>
        <taxon>eudicotyledons</taxon>
        <taxon>Gunneridae</taxon>
        <taxon>Pentapetalae</taxon>
        <taxon>rosids</taxon>
        <taxon>fabids</taxon>
        <taxon>Rosales</taxon>
        <taxon>Moraceae</taxon>
        <taxon>Ficeae</taxon>
        <taxon>Ficus</taxon>
    </lineage>
</organism>
<dbReference type="GO" id="GO:0006351">
    <property type="term" value="P:DNA-templated transcription"/>
    <property type="evidence" value="ECO:0007669"/>
    <property type="project" value="InterPro"/>
</dbReference>
<reference evidence="7" key="1">
    <citation type="submission" date="2023-07" db="EMBL/GenBank/DDBJ databases">
        <title>draft genome sequence of fig (Ficus carica).</title>
        <authorList>
            <person name="Takahashi T."/>
            <person name="Nishimura K."/>
        </authorList>
    </citation>
    <scope>NUCLEOTIDE SEQUENCE</scope>
</reference>
<dbReference type="PANTHER" id="PTHR19376:SF51">
    <property type="entry name" value="DNA-DIRECTED RNA POLYMERASE V SUBUNIT 1"/>
    <property type="match status" value="1"/>
</dbReference>
<feature type="compositionally biased region" description="Basic and acidic residues" evidence="6">
    <location>
        <begin position="709"/>
        <end position="719"/>
    </location>
</feature>
<dbReference type="AlphaFoldDB" id="A0AA88DKE9"/>
<feature type="compositionally biased region" description="Basic and acidic residues" evidence="6">
    <location>
        <begin position="738"/>
        <end position="751"/>
    </location>
</feature>
<feature type="compositionally biased region" description="Polar residues" evidence="6">
    <location>
        <begin position="520"/>
        <end position="541"/>
    </location>
</feature>